<keyword evidence="3" id="KW-1185">Reference proteome</keyword>
<feature type="domain" description="RES" evidence="1">
    <location>
        <begin position="111"/>
        <end position="237"/>
    </location>
</feature>
<evidence type="ECO:0000313" key="3">
    <source>
        <dbReference type="Proteomes" id="UP001500235"/>
    </source>
</evidence>
<evidence type="ECO:0000313" key="2">
    <source>
        <dbReference type="EMBL" id="GAA4018610.1"/>
    </source>
</evidence>
<dbReference type="EMBL" id="BAABBQ010000001">
    <property type="protein sequence ID" value="GAA4018610.1"/>
    <property type="molecule type" value="Genomic_DNA"/>
</dbReference>
<comment type="caution">
    <text evidence="2">The sequence shown here is derived from an EMBL/GenBank/DDBJ whole genome shotgun (WGS) entry which is preliminary data.</text>
</comment>
<evidence type="ECO:0000259" key="1">
    <source>
        <dbReference type="SMART" id="SM00953"/>
    </source>
</evidence>
<dbReference type="InterPro" id="IPR014914">
    <property type="entry name" value="RES_dom"/>
</dbReference>
<dbReference type="Pfam" id="PF08808">
    <property type="entry name" value="RES"/>
    <property type="match status" value="1"/>
</dbReference>
<accession>A0ABP7SZS9</accession>
<sequence>MRAGVGSPNRLAFPFVLSEVEARPSTSLRANDTVSSHKTVLVDWPEARRIIRSSFPPIDLFEDIADPADWPLLLAAEAKTNPRLALSVGALDLVPPERRVSGPGASLVMAPFTHVSRDRPSRWSDGSYGVLYVADSFGTALAETIHHFARFMRATDQPPGWTSQFRELVVPVKVRAERVGKGETALLDPRDYAAAQAHGAARRAAGTEALLWPSVRAKGGECLALFWPDLCGPPVQARHLDYHWDGARVDRVRDAGTREEWAVGEGAAGPA</sequence>
<dbReference type="SMART" id="SM00953">
    <property type="entry name" value="RES"/>
    <property type="match status" value="1"/>
</dbReference>
<reference evidence="3" key="1">
    <citation type="journal article" date="2019" name="Int. J. Syst. Evol. Microbiol.">
        <title>The Global Catalogue of Microorganisms (GCM) 10K type strain sequencing project: providing services to taxonomists for standard genome sequencing and annotation.</title>
        <authorList>
            <consortium name="The Broad Institute Genomics Platform"/>
            <consortium name="The Broad Institute Genome Sequencing Center for Infectious Disease"/>
            <person name="Wu L."/>
            <person name="Ma J."/>
        </authorList>
    </citation>
    <scope>NUCLEOTIDE SEQUENCE [LARGE SCALE GENOMIC DNA]</scope>
    <source>
        <strain evidence="3">JCM 17563</strain>
    </source>
</reference>
<proteinExistence type="predicted"/>
<gene>
    <name evidence="2" type="ORF">GCM10022280_17680</name>
</gene>
<organism evidence="2 3">
    <name type="scientific">Sphingomonas swuensis</name>
    <dbReference type="NCBI Taxonomy" id="977800"/>
    <lineage>
        <taxon>Bacteria</taxon>
        <taxon>Pseudomonadati</taxon>
        <taxon>Pseudomonadota</taxon>
        <taxon>Alphaproteobacteria</taxon>
        <taxon>Sphingomonadales</taxon>
        <taxon>Sphingomonadaceae</taxon>
        <taxon>Sphingomonas</taxon>
    </lineage>
</organism>
<name>A0ABP7SZS9_9SPHN</name>
<dbReference type="Proteomes" id="UP001500235">
    <property type="component" value="Unassembled WGS sequence"/>
</dbReference>
<protein>
    <submittedName>
        <fullName evidence="2">RES family NAD+ phosphorylase</fullName>
    </submittedName>
</protein>